<dbReference type="PANTHER" id="PTHR48048:SF76">
    <property type="entry name" value="UDP-GLYCOSYLTRANSFERASE 708D1-LIKE"/>
    <property type="match status" value="1"/>
</dbReference>
<dbReference type="PROSITE" id="PS00375">
    <property type="entry name" value="UDPGT"/>
    <property type="match status" value="1"/>
</dbReference>
<dbReference type="Gene3D" id="3.40.50.2000">
    <property type="entry name" value="Glycogen Phosphorylase B"/>
    <property type="match status" value="2"/>
</dbReference>
<dbReference type="GO" id="GO:0035251">
    <property type="term" value="F:UDP-glucosyltransferase activity"/>
    <property type="evidence" value="ECO:0007669"/>
    <property type="project" value="InterPro"/>
</dbReference>
<evidence type="ECO:0000313" key="7">
    <source>
        <dbReference type="Proteomes" id="UP000737018"/>
    </source>
</evidence>
<dbReference type="FunFam" id="3.40.50.2000:FF:000124">
    <property type="entry name" value="Glycosyltransferase"/>
    <property type="match status" value="1"/>
</dbReference>
<protein>
    <recommendedName>
        <fullName evidence="5">Glycosyltransferase</fullName>
        <ecNumber evidence="5">2.4.1.-</ecNumber>
    </recommendedName>
</protein>
<keyword evidence="7" id="KW-1185">Reference proteome</keyword>
<comment type="similarity">
    <text evidence="1 4">Belongs to the UDP-glycosyltransferase family.</text>
</comment>
<organism evidence="6 7">
    <name type="scientific">Castanea mollissima</name>
    <name type="common">Chinese chestnut</name>
    <dbReference type="NCBI Taxonomy" id="60419"/>
    <lineage>
        <taxon>Eukaryota</taxon>
        <taxon>Viridiplantae</taxon>
        <taxon>Streptophyta</taxon>
        <taxon>Embryophyta</taxon>
        <taxon>Tracheophyta</taxon>
        <taxon>Spermatophyta</taxon>
        <taxon>Magnoliopsida</taxon>
        <taxon>eudicotyledons</taxon>
        <taxon>Gunneridae</taxon>
        <taxon>Pentapetalae</taxon>
        <taxon>rosids</taxon>
        <taxon>fabids</taxon>
        <taxon>Fagales</taxon>
        <taxon>Fagaceae</taxon>
        <taxon>Castanea</taxon>
    </lineage>
</organism>
<evidence type="ECO:0000256" key="4">
    <source>
        <dbReference type="RuleBase" id="RU003718"/>
    </source>
</evidence>
<dbReference type="InterPro" id="IPR050481">
    <property type="entry name" value="UDP-glycosyltransf_plant"/>
</dbReference>
<dbReference type="EC" id="2.4.1.-" evidence="5"/>
<evidence type="ECO:0000256" key="1">
    <source>
        <dbReference type="ARBA" id="ARBA00009995"/>
    </source>
</evidence>
<dbReference type="AlphaFoldDB" id="A0A8J4R9V8"/>
<dbReference type="Proteomes" id="UP000737018">
    <property type="component" value="Unassembled WGS sequence"/>
</dbReference>
<evidence type="ECO:0000256" key="3">
    <source>
        <dbReference type="ARBA" id="ARBA00022679"/>
    </source>
</evidence>
<keyword evidence="2 4" id="KW-0328">Glycosyltransferase</keyword>
<evidence type="ECO:0000256" key="2">
    <source>
        <dbReference type="ARBA" id="ARBA00022676"/>
    </source>
</evidence>
<dbReference type="OrthoDB" id="5835829at2759"/>
<sequence length="475" mass="52191">MSACDDLLHPHPHVALLPSAGMGHLTPFLRLATQLVHHHCNVTLITTHPIVSLSESKLITHFLAAFPQVNQVKFNLLPLDHTTANSTDPFFLHFETIRRSAHLLSPLLASLSPPLHALVCDVTLISSVIPVTESLHLPNYILFTSSAKMLSFFSYFHIHASKAGDDYPAMLGDVEIPGLPSIPRSSIPPLLLIPNNLFANIFKVDSPKVTKSNGVLINTFEGLEALSLELLNGGKVVEGMPPVIAVGPLMPCDFEKGELGNNQLKWLNEQPVGSVVYVSFGSRTVISRDQIREIGHGLIRSGCRFLWVVKDKKVDKEDEEGLEEVVGRELMESLKAKGLVVKNWVDQGEILGHKAVGGFVSHCGWNSVIEAAWHGVPILAWPQHGDQKINAEVVESSRLGMWVTSWGWGEKDMVKGDEFGERIREMMGSELLRGQATHIKEEARKALGDGGSCEMTFKRLVAEWKMKSGCVSGSK</sequence>
<dbReference type="InterPro" id="IPR035595">
    <property type="entry name" value="UDP_glycos_trans_CS"/>
</dbReference>
<dbReference type="Pfam" id="PF00201">
    <property type="entry name" value="UDPGT"/>
    <property type="match status" value="1"/>
</dbReference>
<dbReference type="CDD" id="cd03784">
    <property type="entry name" value="GT1_Gtf-like"/>
    <property type="match status" value="1"/>
</dbReference>
<name>A0A8J4R9V8_9ROSI</name>
<dbReference type="EMBL" id="JRKL02002213">
    <property type="protein sequence ID" value="KAF3959944.1"/>
    <property type="molecule type" value="Genomic_DNA"/>
</dbReference>
<accession>A0A8J4R9V8</accession>
<proteinExistence type="inferred from homology"/>
<dbReference type="SUPFAM" id="SSF53756">
    <property type="entry name" value="UDP-Glycosyltransferase/glycogen phosphorylase"/>
    <property type="match status" value="1"/>
</dbReference>
<evidence type="ECO:0000313" key="6">
    <source>
        <dbReference type="EMBL" id="KAF3959944.1"/>
    </source>
</evidence>
<comment type="caution">
    <text evidence="6">The sequence shown here is derived from an EMBL/GenBank/DDBJ whole genome shotgun (WGS) entry which is preliminary data.</text>
</comment>
<gene>
    <name evidence="6" type="ORF">CMV_015290</name>
</gene>
<keyword evidence="3 4" id="KW-0808">Transferase</keyword>
<dbReference type="InterPro" id="IPR002213">
    <property type="entry name" value="UDP_glucos_trans"/>
</dbReference>
<evidence type="ECO:0000256" key="5">
    <source>
        <dbReference type="RuleBase" id="RU362057"/>
    </source>
</evidence>
<dbReference type="PANTHER" id="PTHR48048">
    <property type="entry name" value="GLYCOSYLTRANSFERASE"/>
    <property type="match status" value="1"/>
</dbReference>
<reference evidence="6" key="1">
    <citation type="submission" date="2020-03" db="EMBL/GenBank/DDBJ databases">
        <title>Castanea mollissima Vanexum genome sequencing.</title>
        <authorList>
            <person name="Staton M."/>
        </authorList>
    </citation>
    <scope>NUCLEOTIDE SEQUENCE</scope>
    <source>
        <tissue evidence="6">Leaf</tissue>
    </source>
</reference>